<keyword evidence="1" id="KW-0812">Transmembrane</keyword>
<dbReference type="EMBL" id="MOBQ01000047">
    <property type="protein sequence ID" value="RON39226.1"/>
    <property type="molecule type" value="Genomic_DNA"/>
</dbReference>
<feature type="domain" description="HPP transmembrane region" evidence="2">
    <location>
        <begin position="17"/>
        <end position="155"/>
    </location>
</feature>
<gene>
    <name evidence="3" type="ORF">BK666_27995</name>
</gene>
<dbReference type="InterPro" id="IPR058581">
    <property type="entry name" value="TM_HPP"/>
</dbReference>
<feature type="transmembrane region" description="Helical" evidence="1">
    <location>
        <begin position="83"/>
        <end position="113"/>
    </location>
</feature>
<dbReference type="Pfam" id="PF04982">
    <property type="entry name" value="TM_HPP"/>
    <property type="match status" value="1"/>
</dbReference>
<dbReference type="PANTHER" id="PTHR33741">
    <property type="entry name" value="TRANSMEMBRANE PROTEIN DDB_G0269096-RELATED"/>
    <property type="match status" value="1"/>
</dbReference>
<keyword evidence="1" id="KW-0472">Membrane</keyword>
<name>A0A423JNI1_9PSED</name>
<dbReference type="RefSeq" id="WP_123515281.1">
    <property type="nucleotide sequence ID" value="NZ_MOBQ01000047.1"/>
</dbReference>
<evidence type="ECO:0000313" key="4">
    <source>
        <dbReference type="Proteomes" id="UP000285349"/>
    </source>
</evidence>
<dbReference type="AlphaFoldDB" id="A0A423JNI1"/>
<dbReference type="InterPro" id="IPR007065">
    <property type="entry name" value="HPP"/>
</dbReference>
<keyword evidence="1" id="KW-1133">Transmembrane helix</keyword>
<accession>A0A423JNI1</accession>
<sequence>MTSTSTEAGQKPGPTRRIRALSLLWIGLGAFLGLAGLGAMALNTGQPWLIGSFGASGVLLFAYPEGPFSQVRNVIGGHLLTSFVALACLQLFGPGLLPMALAGALATVLMVVTRTVHPPAGGNPVIVFMTQPGWSFLLVPTLGGACLLMLTAWLYWKGIRWLQQHVSGLPKKENTFT</sequence>
<evidence type="ECO:0000259" key="2">
    <source>
        <dbReference type="Pfam" id="PF04982"/>
    </source>
</evidence>
<organism evidence="3 4">
    <name type="scientific">Pseudomonas frederiksbergensis</name>
    <dbReference type="NCBI Taxonomy" id="104087"/>
    <lineage>
        <taxon>Bacteria</taxon>
        <taxon>Pseudomonadati</taxon>
        <taxon>Pseudomonadota</taxon>
        <taxon>Gammaproteobacteria</taxon>
        <taxon>Pseudomonadales</taxon>
        <taxon>Pseudomonadaceae</taxon>
        <taxon>Pseudomonas</taxon>
    </lineage>
</organism>
<protein>
    <recommendedName>
        <fullName evidence="2">HPP transmembrane region domain-containing protein</fullName>
    </recommendedName>
</protein>
<evidence type="ECO:0000313" key="3">
    <source>
        <dbReference type="EMBL" id="RON39226.1"/>
    </source>
</evidence>
<proteinExistence type="predicted"/>
<evidence type="ECO:0000256" key="1">
    <source>
        <dbReference type="SAM" id="Phobius"/>
    </source>
</evidence>
<dbReference type="PANTHER" id="PTHR33741:SF5">
    <property type="entry name" value="TRANSMEMBRANE PROTEIN DDB_G0269096-RELATED"/>
    <property type="match status" value="1"/>
</dbReference>
<feature type="transmembrane region" description="Helical" evidence="1">
    <location>
        <begin position="133"/>
        <end position="156"/>
    </location>
</feature>
<dbReference type="OrthoDB" id="9811720at2"/>
<feature type="transmembrane region" description="Helical" evidence="1">
    <location>
        <begin position="21"/>
        <end position="41"/>
    </location>
</feature>
<reference evidence="3 4" key="1">
    <citation type="submission" date="2016-10" db="EMBL/GenBank/DDBJ databases">
        <title>Comparative genome analysis of multiple Pseudomonas spp. focuses on biocontrol and plant growth promoting traits.</title>
        <authorList>
            <person name="Tao X.-Y."/>
            <person name="Taylor C.G."/>
        </authorList>
    </citation>
    <scope>NUCLEOTIDE SEQUENCE [LARGE SCALE GENOMIC DNA]</scope>
    <source>
        <strain evidence="3 4">37A10</strain>
    </source>
</reference>
<comment type="caution">
    <text evidence="3">The sequence shown here is derived from an EMBL/GenBank/DDBJ whole genome shotgun (WGS) entry which is preliminary data.</text>
</comment>
<dbReference type="Proteomes" id="UP000285349">
    <property type="component" value="Unassembled WGS sequence"/>
</dbReference>